<reference evidence="16 17" key="1">
    <citation type="submission" date="2021-03" db="EMBL/GenBank/DDBJ databases">
        <title>Genomic Encyclopedia of Type Strains, Phase IV (KMG-IV): sequencing the most valuable type-strain genomes for metagenomic binning, comparative biology and taxonomic classification.</title>
        <authorList>
            <person name="Goeker M."/>
        </authorList>
    </citation>
    <scope>NUCLEOTIDE SEQUENCE [LARGE SCALE GENOMIC DNA]</scope>
    <source>
        <strain evidence="16 17">DSM 27512</strain>
    </source>
</reference>
<protein>
    <recommendedName>
        <fullName evidence="3">histidine kinase</fullName>
        <ecNumber evidence="3">2.7.13.3</ecNumber>
    </recommendedName>
</protein>
<evidence type="ECO:0000256" key="1">
    <source>
        <dbReference type="ARBA" id="ARBA00000085"/>
    </source>
</evidence>
<dbReference type="InterPro" id="IPR005467">
    <property type="entry name" value="His_kinase_dom"/>
</dbReference>
<evidence type="ECO:0000256" key="3">
    <source>
        <dbReference type="ARBA" id="ARBA00012438"/>
    </source>
</evidence>
<dbReference type="SUPFAM" id="SSF55874">
    <property type="entry name" value="ATPase domain of HSP90 chaperone/DNA topoisomerase II/histidine kinase"/>
    <property type="match status" value="1"/>
</dbReference>
<evidence type="ECO:0000256" key="13">
    <source>
        <dbReference type="ARBA" id="ARBA00023136"/>
    </source>
</evidence>
<name>A0ABS4KHK0_9FIRM</name>
<dbReference type="EMBL" id="JAGGLI010000009">
    <property type="protein sequence ID" value="MBP2027267.1"/>
    <property type="molecule type" value="Genomic_DNA"/>
</dbReference>
<evidence type="ECO:0000256" key="2">
    <source>
        <dbReference type="ARBA" id="ARBA00004651"/>
    </source>
</evidence>
<dbReference type="Pfam" id="PF02518">
    <property type="entry name" value="HATPase_c"/>
    <property type="match status" value="1"/>
</dbReference>
<evidence type="ECO:0000256" key="12">
    <source>
        <dbReference type="ARBA" id="ARBA00023012"/>
    </source>
</evidence>
<comment type="subcellular location">
    <subcellularLocation>
        <location evidence="2">Cell membrane</location>
        <topology evidence="2">Multi-pass membrane protein</topology>
    </subcellularLocation>
</comment>
<keyword evidence="5" id="KW-0597">Phosphoprotein</keyword>
<evidence type="ECO:0000256" key="5">
    <source>
        <dbReference type="ARBA" id="ARBA00022553"/>
    </source>
</evidence>
<comment type="caution">
    <text evidence="16">The sequence shown here is derived from an EMBL/GenBank/DDBJ whole genome shotgun (WGS) entry which is preliminary data.</text>
</comment>
<keyword evidence="12" id="KW-0902">Two-component regulatory system</keyword>
<keyword evidence="6" id="KW-0808">Transferase</keyword>
<dbReference type="CDD" id="cd00082">
    <property type="entry name" value="HisKA"/>
    <property type="match status" value="1"/>
</dbReference>
<keyword evidence="10" id="KW-0067">ATP-binding</keyword>
<proteinExistence type="predicted"/>
<dbReference type="SMART" id="SM00388">
    <property type="entry name" value="HisKA"/>
    <property type="match status" value="1"/>
</dbReference>
<dbReference type="GO" id="GO:0016301">
    <property type="term" value="F:kinase activity"/>
    <property type="evidence" value="ECO:0007669"/>
    <property type="project" value="UniProtKB-KW"/>
</dbReference>
<evidence type="ECO:0000256" key="10">
    <source>
        <dbReference type="ARBA" id="ARBA00022840"/>
    </source>
</evidence>
<evidence type="ECO:0000313" key="16">
    <source>
        <dbReference type="EMBL" id="MBP2027267.1"/>
    </source>
</evidence>
<organism evidence="16 17">
    <name type="scientific">Acetoanaerobium pronyense</name>
    <dbReference type="NCBI Taxonomy" id="1482736"/>
    <lineage>
        <taxon>Bacteria</taxon>
        <taxon>Bacillati</taxon>
        <taxon>Bacillota</taxon>
        <taxon>Clostridia</taxon>
        <taxon>Peptostreptococcales</taxon>
        <taxon>Filifactoraceae</taxon>
        <taxon>Acetoanaerobium</taxon>
    </lineage>
</organism>
<dbReference type="Gene3D" id="3.30.565.10">
    <property type="entry name" value="Histidine kinase-like ATPase, C-terminal domain"/>
    <property type="match status" value="1"/>
</dbReference>
<sequence length="583" mass="67606">MEEKKSLHQKLNGRIIKILLGSTLIIAIIIAMLLGSYRYYRDHVIETEQNDMLNLVTAVSRKLELYFESKDRYIREIMKEEQFKEDFVSLLNDDDEGIRLIGIMYRTNEEEINSIEITDKNGNLLTSYGETHGNTYYISEDMKLAVETKSPVYYVQSRGKKSINIIQPVNIDESKEPEGFIRVRISADYIYENYIEAYKSNETGYISVKDSSGNLFLHPSNQFIGSDVVDVRKMQYPDYDWSELEEIVRRQKNKETGVDTYHSIWPEDSTRVKKISSYTPSNIGDEFLIINLSLDYQETIASVDGLRDATIMISLMLIFVMGLAISSLYYIEVKKNRLILESIYLNEINQKNTQLMHQSRYAAMGEMLATIAHQLKQPLNALKISNYNIEDYYNEGEDDKEYLKSLIESNFRFIDKTAKTIDDFRNFFKPEDKGGSFTLSEAVQFSIDLNVTRINFMEVDIKIDIDENLEITGESNIFSQVILNLLNNSLDAFKEKDYIKDKSIYISAIETEKEIKLFFRDNAGGIEDKVIKRLFEPYITTKGEQGTGLGLYITRNILREKFNSDIYIHSEQEMTSCVIIIKK</sequence>
<feature type="transmembrane region" description="Helical" evidence="14">
    <location>
        <begin position="20"/>
        <end position="40"/>
    </location>
</feature>
<dbReference type="PROSITE" id="PS50109">
    <property type="entry name" value="HIS_KIN"/>
    <property type="match status" value="1"/>
</dbReference>
<dbReference type="Proteomes" id="UP001314903">
    <property type="component" value="Unassembled WGS sequence"/>
</dbReference>
<accession>A0ABS4KHK0</accession>
<keyword evidence="13 14" id="KW-0472">Membrane</keyword>
<dbReference type="RefSeq" id="WP_209660196.1">
    <property type="nucleotide sequence ID" value="NZ_JAGGLI010000009.1"/>
</dbReference>
<feature type="domain" description="Histidine kinase" evidence="15">
    <location>
        <begin position="370"/>
        <end position="583"/>
    </location>
</feature>
<dbReference type="SUPFAM" id="SSF47384">
    <property type="entry name" value="Homodimeric domain of signal transducing histidine kinase"/>
    <property type="match status" value="1"/>
</dbReference>
<dbReference type="PANTHER" id="PTHR43065">
    <property type="entry name" value="SENSOR HISTIDINE KINASE"/>
    <property type="match status" value="1"/>
</dbReference>
<dbReference type="Gene3D" id="1.10.287.130">
    <property type="match status" value="1"/>
</dbReference>
<evidence type="ECO:0000256" key="7">
    <source>
        <dbReference type="ARBA" id="ARBA00022692"/>
    </source>
</evidence>
<evidence type="ECO:0000256" key="9">
    <source>
        <dbReference type="ARBA" id="ARBA00022777"/>
    </source>
</evidence>
<evidence type="ECO:0000259" key="15">
    <source>
        <dbReference type="PROSITE" id="PS50109"/>
    </source>
</evidence>
<dbReference type="Pfam" id="PF02743">
    <property type="entry name" value="dCache_1"/>
    <property type="match status" value="1"/>
</dbReference>
<dbReference type="InterPro" id="IPR004358">
    <property type="entry name" value="Sig_transdc_His_kin-like_C"/>
</dbReference>
<dbReference type="InterPro" id="IPR003661">
    <property type="entry name" value="HisK_dim/P_dom"/>
</dbReference>
<evidence type="ECO:0000256" key="8">
    <source>
        <dbReference type="ARBA" id="ARBA00022741"/>
    </source>
</evidence>
<keyword evidence="4" id="KW-1003">Cell membrane</keyword>
<keyword evidence="17" id="KW-1185">Reference proteome</keyword>
<comment type="catalytic activity">
    <reaction evidence="1">
        <text>ATP + protein L-histidine = ADP + protein N-phospho-L-histidine.</text>
        <dbReference type="EC" id="2.7.13.3"/>
    </reaction>
</comment>
<dbReference type="SMART" id="SM00387">
    <property type="entry name" value="HATPase_c"/>
    <property type="match status" value="1"/>
</dbReference>
<keyword evidence="11 14" id="KW-1133">Transmembrane helix</keyword>
<dbReference type="EC" id="2.7.13.3" evidence="3"/>
<gene>
    <name evidence="16" type="ORF">J2Z35_001061</name>
</gene>
<dbReference type="PRINTS" id="PR00344">
    <property type="entry name" value="BCTRLSENSOR"/>
</dbReference>
<evidence type="ECO:0000256" key="14">
    <source>
        <dbReference type="SAM" id="Phobius"/>
    </source>
</evidence>
<dbReference type="PANTHER" id="PTHR43065:SF10">
    <property type="entry name" value="PEROXIDE STRESS-ACTIVATED HISTIDINE KINASE MAK3"/>
    <property type="match status" value="1"/>
</dbReference>
<keyword evidence="9 16" id="KW-0418">Kinase</keyword>
<evidence type="ECO:0000256" key="6">
    <source>
        <dbReference type="ARBA" id="ARBA00022679"/>
    </source>
</evidence>
<dbReference type="InterPro" id="IPR036890">
    <property type="entry name" value="HATPase_C_sf"/>
</dbReference>
<feature type="transmembrane region" description="Helical" evidence="14">
    <location>
        <begin position="311"/>
        <end position="331"/>
    </location>
</feature>
<dbReference type="InterPro" id="IPR033479">
    <property type="entry name" value="dCache_1"/>
</dbReference>
<evidence type="ECO:0000313" key="17">
    <source>
        <dbReference type="Proteomes" id="UP001314903"/>
    </source>
</evidence>
<dbReference type="InterPro" id="IPR036097">
    <property type="entry name" value="HisK_dim/P_sf"/>
</dbReference>
<evidence type="ECO:0000256" key="11">
    <source>
        <dbReference type="ARBA" id="ARBA00022989"/>
    </source>
</evidence>
<keyword evidence="7 14" id="KW-0812">Transmembrane</keyword>
<dbReference type="Gene3D" id="3.30.450.20">
    <property type="entry name" value="PAS domain"/>
    <property type="match status" value="1"/>
</dbReference>
<keyword evidence="8" id="KW-0547">Nucleotide-binding</keyword>
<evidence type="ECO:0000256" key="4">
    <source>
        <dbReference type="ARBA" id="ARBA00022475"/>
    </source>
</evidence>
<dbReference type="InterPro" id="IPR003594">
    <property type="entry name" value="HATPase_dom"/>
</dbReference>